<evidence type="ECO:0000256" key="4">
    <source>
        <dbReference type="ARBA" id="ARBA00013229"/>
    </source>
</evidence>
<dbReference type="OrthoDB" id="2019149at2759"/>
<dbReference type="GO" id="GO:0045490">
    <property type="term" value="P:pectin catabolic process"/>
    <property type="evidence" value="ECO:0007669"/>
    <property type="project" value="UniProtKB-UniRule"/>
</dbReference>
<evidence type="ECO:0000259" key="14">
    <source>
        <dbReference type="SMART" id="SM00856"/>
    </source>
</evidence>
<dbReference type="InterPro" id="IPR006501">
    <property type="entry name" value="Pectinesterase_inhib_dom"/>
</dbReference>
<evidence type="ECO:0000313" key="16">
    <source>
        <dbReference type="RefSeq" id="XP_010917367.1"/>
    </source>
</evidence>
<dbReference type="PROSITE" id="PS00800">
    <property type="entry name" value="PECTINESTERASE_1"/>
    <property type="match status" value="1"/>
</dbReference>
<dbReference type="GO" id="GO:0004857">
    <property type="term" value="F:enzyme inhibitor activity"/>
    <property type="evidence" value="ECO:0007669"/>
    <property type="project" value="InterPro"/>
</dbReference>
<dbReference type="InterPro" id="IPR012334">
    <property type="entry name" value="Pectin_lyas_fold"/>
</dbReference>
<gene>
    <name evidence="16" type="primary">LOC105041982</name>
</gene>
<dbReference type="EC" id="3.1.1.11" evidence="4 12"/>
<keyword evidence="12" id="KW-0961">Cell wall biogenesis/degradation</keyword>
<evidence type="ECO:0000256" key="13">
    <source>
        <dbReference type="SAM" id="Phobius"/>
    </source>
</evidence>
<proteinExistence type="inferred from homology"/>
<evidence type="ECO:0000256" key="11">
    <source>
        <dbReference type="PROSITE-ProRule" id="PRU10040"/>
    </source>
</evidence>
<comment type="pathway">
    <text evidence="1 12">Glycan metabolism; pectin degradation; 2-dehydro-3-deoxy-D-gluconate from pectin: step 1/5.</text>
</comment>
<dbReference type="GO" id="GO:0030599">
    <property type="term" value="F:pectinesterase activity"/>
    <property type="evidence" value="ECO:0007669"/>
    <property type="project" value="UniProtKB-UniRule"/>
</dbReference>
<comment type="subcellular location">
    <subcellularLocation>
        <location evidence="12">Secreted</location>
        <location evidence="12">Cell wall</location>
    </subcellularLocation>
</comment>
<evidence type="ECO:0000313" key="15">
    <source>
        <dbReference type="Proteomes" id="UP000504607"/>
    </source>
</evidence>
<dbReference type="PANTHER" id="PTHR31707">
    <property type="entry name" value="PECTINESTERASE"/>
    <property type="match status" value="1"/>
</dbReference>
<dbReference type="InterPro" id="IPR000070">
    <property type="entry name" value="Pectinesterase_cat"/>
</dbReference>
<evidence type="ECO:0000256" key="1">
    <source>
        <dbReference type="ARBA" id="ARBA00005184"/>
    </source>
</evidence>
<evidence type="ECO:0000256" key="5">
    <source>
        <dbReference type="ARBA" id="ARBA00022801"/>
    </source>
</evidence>
<dbReference type="SMART" id="SM00856">
    <property type="entry name" value="PMEI"/>
    <property type="match status" value="1"/>
</dbReference>
<keyword evidence="5 12" id="KW-0378">Hydrolase</keyword>
<dbReference type="SUPFAM" id="SSF101148">
    <property type="entry name" value="Plant invertase/pectin methylesterase inhibitor"/>
    <property type="match status" value="1"/>
</dbReference>
<evidence type="ECO:0000256" key="2">
    <source>
        <dbReference type="ARBA" id="ARBA00006027"/>
    </source>
</evidence>
<keyword evidence="8" id="KW-0325">Glycoprotein</keyword>
<comment type="similarity">
    <text evidence="3">In the C-terminal section; belongs to the pectinesterase family.</text>
</comment>
<sequence>METIKSFKGLPLDTIKSFKGLPMDTMKSFKGYGKVNEADDREFRRKTRKRLIIIAVSAVLLVAIVGIIIGVMVSKHGNNASSSTTPSDSIKAMCSVTRYPDSCYSSISSAKGANLTNDPEELFKFSLTVAADALSKISALTDTFTIPSNDKRLEEALKDCKALFDDAIDRLNDSLASMQAGHEEKILTPSKIDDLKTWLSAAVTDQETCLDGFEGTTGDIKVKMEKAMVDSMHFTSNSLAIVAGILGILEKLNFPIHRKLLATTATVHYPVWATTAQRRALLQDSRRWTPNVTVAQDGSGQVKTIKEAIELVPKKNADPFVIRIKEGVYKENVVVDKSKWNVMMFGDGMNKTVIDGSLNFIDGTPTFSTATFVVTGRRFMAKDMGFRNSAGPQKHQAVALRAGSDRSVFYRCSFDGFQDTLYAHSLRQFYRECDIIGTVDFIFGDASVIFQDCRIMPREPLPNQMNTITAQGKKDPNENTGISIQGCTITPYDKLTRPTYLGRPWKDYSTTIVMQSEIGAVVDPAGWLPWVLGMVPPDTISYAEYQNTGPGSSVAGRVTWPGYKPAISADEANKYTVESFLKGSDWIPEGGVEFQSNLGSVIEG</sequence>
<dbReference type="FunFam" id="2.160.20.10:FF:000001">
    <property type="entry name" value="Pectinesterase"/>
    <property type="match status" value="1"/>
</dbReference>
<evidence type="ECO:0000256" key="6">
    <source>
        <dbReference type="ARBA" id="ARBA00023085"/>
    </source>
</evidence>
<evidence type="ECO:0000256" key="10">
    <source>
        <dbReference type="ARBA" id="ARBA00057335"/>
    </source>
</evidence>
<name>A0A6I9QYD5_ELAGV</name>
<organism evidence="15 16">
    <name type="scientific">Elaeis guineensis var. tenera</name>
    <name type="common">Oil palm</name>
    <dbReference type="NCBI Taxonomy" id="51953"/>
    <lineage>
        <taxon>Eukaryota</taxon>
        <taxon>Viridiplantae</taxon>
        <taxon>Streptophyta</taxon>
        <taxon>Embryophyta</taxon>
        <taxon>Tracheophyta</taxon>
        <taxon>Spermatophyta</taxon>
        <taxon>Magnoliopsida</taxon>
        <taxon>Liliopsida</taxon>
        <taxon>Arecaceae</taxon>
        <taxon>Arecoideae</taxon>
        <taxon>Cocoseae</taxon>
        <taxon>Elaeidinae</taxon>
        <taxon>Elaeis</taxon>
    </lineage>
</organism>
<keyword evidence="12" id="KW-0964">Secreted</keyword>
<dbReference type="PROSITE" id="PS00503">
    <property type="entry name" value="PECTINESTERASE_2"/>
    <property type="match status" value="1"/>
</dbReference>
<dbReference type="KEGG" id="egu:105041982"/>
<dbReference type="SUPFAM" id="SSF51126">
    <property type="entry name" value="Pectin lyase-like"/>
    <property type="match status" value="1"/>
</dbReference>
<dbReference type="FunFam" id="1.20.140.40:FF:000001">
    <property type="entry name" value="Pectinesterase"/>
    <property type="match status" value="1"/>
</dbReference>
<keyword evidence="6 12" id="KW-0063">Aspartyl esterase</keyword>
<dbReference type="Gene3D" id="1.20.140.40">
    <property type="entry name" value="Invertase/pectin methylesterase inhibitor family protein"/>
    <property type="match status" value="1"/>
</dbReference>
<feature type="domain" description="Pectinesterase inhibitor" evidence="14">
    <location>
        <begin position="85"/>
        <end position="241"/>
    </location>
</feature>
<dbReference type="InterPro" id="IPR018040">
    <property type="entry name" value="Pectinesterase_Tyr_AS"/>
</dbReference>
<dbReference type="GeneID" id="105041982"/>
<dbReference type="Pfam" id="PF01095">
    <property type="entry name" value="Pectinesterase"/>
    <property type="match status" value="1"/>
</dbReference>
<dbReference type="AlphaFoldDB" id="A0A6I9QYD5"/>
<accession>A0A6I9QYD5</accession>
<dbReference type="InParanoid" id="A0A6I9QYD5"/>
<dbReference type="RefSeq" id="XP_010917367.1">
    <property type="nucleotide sequence ID" value="XM_010919065.3"/>
</dbReference>
<dbReference type="InterPro" id="IPR033131">
    <property type="entry name" value="Pectinesterase_Asp_AS"/>
</dbReference>
<comment type="function">
    <text evidence="10 12">Acts in the modification of cell walls via demethylesterification of cell wall pectin.</text>
</comment>
<keyword evidence="12" id="KW-0134">Cell wall</keyword>
<keyword evidence="13" id="KW-0812">Transmembrane</keyword>
<dbReference type="Proteomes" id="UP000504607">
    <property type="component" value="Chromosome 3"/>
</dbReference>
<dbReference type="InterPro" id="IPR011050">
    <property type="entry name" value="Pectin_lyase_fold/virulence"/>
</dbReference>
<evidence type="ECO:0000256" key="9">
    <source>
        <dbReference type="ARBA" id="ARBA00047928"/>
    </source>
</evidence>
<keyword evidence="13" id="KW-0472">Membrane</keyword>
<dbReference type="Gene3D" id="2.160.20.10">
    <property type="entry name" value="Single-stranded right-handed beta-helix, Pectin lyase-like"/>
    <property type="match status" value="1"/>
</dbReference>
<feature type="active site" evidence="11">
    <location>
        <position position="440"/>
    </location>
</feature>
<dbReference type="Pfam" id="PF04043">
    <property type="entry name" value="PMEI"/>
    <property type="match status" value="1"/>
</dbReference>
<evidence type="ECO:0000256" key="8">
    <source>
        <dbReference type="ARBA" id="ARBA00023180"/>
    </source>
</evidence>
<keyword evidence="13" id="KW-1133">Transmembrane helix</keyword>
<dbReference type="NCBIfam" id="TIGR01614">
    <property type="entry name" value="PME_inhib"/>
    <property type="match status" value="1"/>
</dbReference>
<dbReference type="UniPathway" id="UPA00545">
    <property type="reaction ID" value="UER00823"/>
</dbReference>
<keyword evidence="7" id="KW-1015">Disulfide bond</keyword>
<comment type="similarity">
    <text evidence="2">In the N-terminal section; belongs to the PMEI family.</text>
</comment>
<evidence type="ECO:0000256" key="12">
    <source>
        <dbReference type="RuleBase" id="RU000589"/>
    </source>
</evidence>
<protein>
    <recommendedName>
        <fullName evidence="4 12">Pectinesterase</fullName>
        <ecNumber evidence="4 12">3.1.1.11</ecNumber>
    </recommendedName>
</protein>
<evidence type="ECO:0000256" key="7">
    <source>
        <dbReference type="ARBA" id="ARBA00023157"/>
    </source>
</evidence>
<evidence type="ECO:0000256" key="3">
    <source>
        <dbReference type="ARBA" id="ARBA00007786"/>
    </source>
</evidence>
<dbReference type="CDD" id="cd15798">
    <property type="entry name" value="PMEI-like_3"/>
    <property type="match status" value="1"/>
</dbReference>
<comment type="catalytic activity">
    <reaction evidence="9 12">
        <text>[(1-&gt;4)-alpha-D-galacturonosyl methyl ester](n) + n H2O = [(1-&gt;4)-alpha-D-galacturonosyl](n) + n methanol + n H(+)</text>
        <dbReference type="Rhea" id="RHEA:22380"/>
        <dbReference type="Rhea" id="RHEA-COMP:14570"/>
        <dbReference type="Rhea" id="RHEA-COMP:14573"/>
        <dbReference type="ChEBI" id="CHEBI:15377"/>
        <dbReference type="ChEBI" id="CHEBI:15378"/>
        <dbReference type="ChEBI" id="CHEBI:17790"/>
        <dbReference type="ChEBI" id="CHEBI:140522"/>
        <dbReference type="ChEBI" id="CHEBI:140523"/>
        <dbReference type="EC" id="3.1.1.11"/>
    </reaction>
</comment>
<dbReference type="InterPro" id="IPR035513">
    <property type="entry name" value="Invertase/methylesterase_inhib"/>
</dbReference>
<feature type="transmembrane region" description="Helical" evidence="13">
    <location>
        <begin position="51"/>
        <end position="73"/>
    </location>
</feature>
<reference evidence="16" key="1">
    <citation type="submission" date="2025-08" db="UniProtKB">
        <authorList>
            <consortium name="RefSeq"/>
        </authorList>
    </citation>
    <scope>IDENTIFICATION</scope>
</reference>
<keyword evidence="15" id="KW-1185">Reference proteome</keyword>
<dbReference type="GO" id="GO:0042545">
    <property type="term" value="P:cell wall modification"/>
    <property type="evidence" value="ECO:0007669"/>
    <property type="project" value="UniProtKB-UniRule"/>
</dbReference>